<dbReference type="InterPro" id="IPR039424">
    <property type="entry name" value="SBP_5"/>
</dbReference>
<evidence type="ECO:0000256" key="3">
    <source>
        <dbReference type="ARBA" id="ARBA00022448"/>
    </source>
</evidence>
<evidence type="ECO:0000313" key="8">
    <source>
        <dbReference type="Proteomes" id="UP000270743"/>
    </source>
</evidence>
<protein>
    <submittedName>
        <fullName evidence="7">Periplasmic murein peptide-binding protein</fullName>
    </submittedName>
</protein>
<evidence type="ECO:0000256" key="4">
    <source>
        <dbReference type="ARBA" id="ARBA00022729"/>
    </source>
</evidence>
<dbReference type="PANTHER" id="PTHR30290:SF10">
    <property type="entry name" value="PERIPLASMIC OLIGOPEPTIDE-BINDING PROTEIN-RELATED"/>
    <property type="match status" value="1"/>
</dbReference>
<evidence type="ECO:0000259" key="6">
    <source>
        <dbReference type="Pfam" id="PF00496"/>
    </source>
</evidence>
<dbReference type="GO" id="GO:0015833">
    <property type="term" value="P:peptide transport"/>
    <property type="evidence" value="ECO:0007669"/>
    <property type="project" value="TreeGrafter"/>
</dbReference>
<feature type="domain" description="Solute-binding protein family 5" evidence="6">
    <location>
        <begin position="76"/>
        <end position="455"/>
    </location>
</feature>
<evidence type="ECO:0000256" key="5">
    <source>
        <dbReference type="SAM" id="SignalP"/>
    </source>
</evidence>
<reference evidence="7 8" key="1">
    <citation type="submission" date="2018-12" db="EMBL/GenBank/DDBJ databases">
        <authorList>
            <person name="Criscuolo A."/>
        </authorList>
    </citation>
    <scope>NUCLEOTIDE SEQUENCE [LARGE SCALE GENOMIC DNA]</scope>
    <source>
        <strain evidence="7">ACIP1116241</strain>
    </source>
</reference>
<keyword evidence="4 5" id="KW-0732">Signal</keyword>
<feature type="chain" id="PRO_5019566450" evidence="5">
    <location>
        <begin position="21"/>
        <end position="533"/>
    </location>
</feature>
<accession>A0A447IS37</accession>
<organism evidence="7 8">
    <name type="scientific">Paracoccus haematequi</name>
    <dbReference type="NCBI Taxonomy" id="2491866"/>
    <lineage>
        <taxon>Bacteria</taxon>
        <taxon>Pseudomonadati</taxon>
        <taxon>Pseudomonadota</taxon>
        <taxon>Alphaproteobacteria</taxon>
        <taxon>Rhodobacterales</taxon>
        <taxon>Paracoccaceae</taxon>
        <taxon>Paracoccus</taxon>
    </lineage>
</organism>
<evidence type="ECO:0000256" key="2">
    <source>
        <dbReference type="ARBA" id="ARBA00005695"/>
    </source>
</evidence>
<dbReference type="Proteomes" id="UP000270743">
    <property type="component" value="Unassembled WGS sequence"/>
</dbReference>
<dbReference type="InterPro" id="IPR030678">
    <property type="entry name" value="Peptide/Ni-bd"/>
</dbReference>
<dbReference type="GO" id="GO:0030288">
    <property type="term" value="C:outer membrane-bounded periplasmic space"/>
    <property type="evidence" value="ECO:0007669"/>
    <property type="project" value="TreeGrafter"/>
</dbReference>
<dbReference type="FunFam" id="3.90.76.10:FF:000001">
    <property type="entry name" value="Oligopeptide ABC transporter substrate-binding protein"/>
    <property type="match status" value="1"/>
</dbReference>
<dbReference type="SUPFAM" id="SSF53850">
    <property type="entry name" value="Periplasmic binding protein-like II"/>
    <property type="match status" value="1"/>
</dbReference>
<dbReference type="RefSeq" id="WP_126155902.1">
    <property type="nucleotide sequence ID" value="NZ_UZWE01000059.1"/>
</dbReference>
<dbReference type="Gene3D" id="3.90.76.10">
    <property type="entry name" value="Dipeptide-binding Protein, Domain 1"/>
    <property type="match status" value="1"/>
</dbReference>
<dbReference type="Gene3D" id="3.10.105.10">
    <property type="entry name" value="Dipeptide-binding Protein, Domain 3"/>
    <property type="match status" value="1"/>
</dbReference>
<sequence>MSKLFTTTALLAALTLPAQAVQPAAGETLADSQTYTYWLLDAIKTLDPAKNTDVEGSDVLRQVFEGLMNEGPTGAMVPGVAESHTESDDGLTYTFTLRDARWSNGDPVTAQDFVYAWQRVVNPETASEYAWFLELMNVQNATQIIAGDLPPDQLGVRAVDDRTLEVRLTARTPYFLKTLSHATTFPVPQKVVEQHSDAWTQPGNLVGNGAFTLQSHNLGVDITVVKNPEYWDAANVVMQTVRGVTVNDNNIALTRYLAGELDRVQIPAGQYPRLSGDYPDQAVSIPYACSYAYVFNVSDKGPEALKDVRVRQALSLGLNRDIIVDQVLQGGQKPAYSWTHWAIEGFQAPDTEIAAMTQEQRTEKARALLTEAGYGPDKPLALTLQYNTDENHKKLAIAAQQFWKPLGVNITLNNVEWKVHTDRMQNQDFDMARYAWCADYNEASTFLDWFRTEGYNSGKWSNAEYDKLMAESKTAADTAPLYKRAEEILAQEVPAVFVYHYAKVDMLNPAVKGVPTENVTNAWYAKDFYRVAD</sequence>
<dbReference type="AlphaFoldDB" id="A0A447IS37"/>
<dbReference type="EMBL" id="UZWE01000059">
    <property type="protein sequence ID" value="VDS10307.1"/>
    <property type="molecule type" value="Genomic_DNA"/>
</dbReference>
<gene>
    <name evidence="7" type="primary">mppA</name>
    <name evidence="7" type="ORF">PARHAE_03521</name>
</gene>
<dbReference type="InterPro" id="IPR000914">
    <property type="entry name" value="SBP_5_dom"/>
</dbReference>
<keyword evidence="8" id="KW-1185">Reference proteome</keyword>
<dbReference type="GO" id="GO:1904680">
    <property type="term" value="F:peptide transmembrane transporter activity"/>
    <property type="evidence" value="ECO:0007669"/>
    <property type="project" value="TreeGrafter"/>
</dbReference>
<keyword evidence="3" id="KW-0813">Transport</keyword>
<dbReference type="Pfam" id="PF00496">
    <property type="entry name" value="SBP_bac_5"/>
    <property type="match status" value="1"/>
</dbReference>
<comment type="subcellular location">
    <subcellularLocation>
        <location evidence="1">Periplasm</location>
    </subcellularLocation>
</comment>
<proteinExistence type="inferred from homology"/>
<comment type="similarity">
    <text evidence="2">Belongs to the bacterial solute-binding protein 5 family.</text>
</comment>
<dbReference type="Gene3D" id="3.40.190.10">
    <property type="entry name" value="Periplasmic binding protein-like II"/>
    <property type="match status" value="1"/>
</dbReference>
<dbReference type="PANTHER" id="PTHR30290">
    <property type="entry name" value="PERIPLASMIC BINDING COMPONENT OF ABC TRANSPORTER"/>
    <property type="match status" value="1"/>
</dbReference>
<dbReference type="OrthoDB" id="9803988at2"/>
<name>A0A447IS37_9RHOB</name>
<dbReference type="GO" id="GO:0043190">
    <property type="term" value="C:ATP-binding cassette (ABC) transporter complex"/>
    <property type="evidence" value="ECO:0007669"/>
    <property type="project" value="InterPro"/>
</dbReference>
<evidence type="ECO:0000313" key="7">
    <source>
        <dbReference type="EMBL" id="VDS10307.1"/>
    </source>
</evidence>
<dbReference type="CDD" id="cd08504">
    <property type="entry name" value="PBP2_OppA"/>
    <property type="match status" value="1"/>
</dbReference>
<dbReference type="PIRSF" id="PIRSF002741">
    <property type="entry name" value="MppA"/>
    <property type="match status" value="1"/>
</dbReference>
<feature type="signal peptide" evidence="5">
    <location>
        <begin position="1"/>
        <end position="20"/>
    </location>
</feature>
<evidence type="ECO:0000256" key="1">
    <source>
        <dbReference type="ARBA" id="ARBA00004418"/>
    </source>
</evidence>